<dbReference type="InterPro" id="IPR001810">
    <property type="entry name" value="F-box_dom"/>
</dbReference>
<reference evidence="3" key="1">
    <citation type="submission" date="2022-01" db="EMBL/GenBank/DDBJ databases">
        <title>Genome Sequence Resource for Two Populations of Ditylenchus destructor, the Migratory Endoparasitic Phytonematode.</title>
        <authorList>
            <person name="Zhang H."/>
            <person name="Lin R."/>
            <person name="Xie B."/>
        </authorList>
    </citation>
    <scope>NUCLEOTIDE SEQUENCE</scope>
    <source>
        <strain evidence="3">BazhouSP</strain>
    </source>
</reference>
<comment type="caution">
    <text evidence="3">The sequence shown here is derived from an EMBL/GenBank/DDBJ whole genome shotgun (WGS) entry which is preliminary data.</text>
</comment>
<evidence type="ECO:0000313" key="3">
    <source>
        <dbReference type="EMBL" id="KAI1709257.1"/>
    </source>
</evidence>
<dbReference type="Proteomes" id="UP001201812">
    <property type="component" value="Unassembled WGS sequence"/>
</dbReference>
<dbReference type="Gene3D" id="1.20.1280.50">
    <property type="match status" value="1"/>
</dbReference>
<protein>
    <recommendedName>
        <fullName evidence="2">F-box domain-containing protein</fullName>
    </recommendedName>
</protein>
<gene>
    <name evidence="3" type="ORF">DdX_11327</name>
</gene>
<feature type="region of interest" description="Disordered" evidence="1">
    <location>
        <begin position="83"/>
        <end position="102"/>
    </location>
</feature>
<dbReference type="PROSITE" id="PS50181">
    <property type="entry name" value="FBOX"/>
    <property type="match status" value="1"/>
</dbReference>
<dbReference type="Pfam" id="PF12937">
    <property type="entry name" value="F-box-like"/>
    <property type="match status" value="1"/>
</dbReference>
<evidence type="ECO:0000259" key="2">
    <source>
        <dbReference type="PROSITE" id="PS50181"/>
    </source>
</evidence>
<sequence>MTDETINNVSSQEFSDEKSRDIVLETLQKKIDELTAQNDSYIKTIHMLSSELIESRKRTVSSAFNPPVLSGGMPCLYQPTKQLREPTSSDDQDFPAAKRTRVTTPRALSPINPAEYIPFRKSFEGTSSATEGSSLNFASSADKIPIEIFSLVFVYLRREDLDQCQLVCNPWNSLIKSRSKKLQPRVIQSLKLIEKGYISLSASTKDVTKKYSFSLESFERTDDVFAAMKRLLRNCAVKRWIICNLTFTDDFFRRLSTVFKDISQGNQNAQDLNANSTPFLEVFRLEMLAVNLSLVSPDVFHRFLGRMVMAQQYFVDGARNATEEHFNHTLLEQPAIRRTDDLTIYDVRAIDSDEVVLDMGDDALIEFIFGNKDLSTRNTLYLDSPHVSSNFLKTCLLHFVDADDIDRIITHVEFAHCHEQHVPTLRCITLEYEHDIQIEWSAKNRKTGRVMEARVSRNGDGDNFCHMTLNLQSL</sequence>
<organism evidence="3 4">
    <name type="scientific">Ditylenchus destructor</name>
    <dbReference type="NCBI Taxonomy" id="166010"/>
    <lineage>
        <taxon>Eukaryota</taxon>
        <taxon>Metazoa</taxon>
        <taxon>Ecdysozoa</taxon>
        <taxon>Nematoda</taxon>
        <taxon>Chromadorea</taxon>
        <taxon>Rhabditida</taxon>
        <taxon>Tylenchina</taxon>
        <taxon>Tylenchomorpha</taxon>
        <taxon>Sphaerularioidea</taxon>
        <taxon>Anguinidae</taxon>
        <taxon>Anguininae</taxon>
        <taxon>Ditylenchus</taxon>
    </lineage>
</organism>
<keyword evidence="4" id="KW-1185">Reference proteome</keyword>
<dbReference type="SUPFAM" id="SSF81383">
    <property type="entry name" value="F-box domain"/>
    <property type="match status" value="1"/>
</dbReference>
<dbReference type="InterPro" id="IPR036047">
    <property type="entry name" value="F-box-like_dom_sf"/>
</dbReference>
<evidence type="ECO:0000313" key="4">
    <source>
        <dbReference type="Proteomes" id="UP001201812"/>
    </source>
</evidence>
<accession>A0AAD4N2J6</accession>
<proteinExistence type="predicted"/>
<evidence type="ECO:0000256" key="1">
    <source>
        <dbReference type="SAM" id="MobiDB-lite"/>
    </source>
</evidence>
<feature type="domain" description="F-box" evidence="2">
    <location>
        <begin position="138"/>
        <end position="190"/>
    </location>
</feature>
<dbReference type="EMBL" id="JAKKPZ010000031">
    <property type="protein sequence ID" value="KAI1709257.1"/>
    <property type="molecule type" value="Genomic_DNA"/>
</dbReference>
<dbReference type="AlphaFoldDB" id="A0AAD4N2J6"/>
<name>A0AAD4N2J6_9BILA</name>